<keyword evidence="6" id="KW-1185">Reference proteome</keyword>
<evidence type="ECO:0000256" key="3">
    <source>
        <dbReference type="RuleBase" id="RU000363"/>
    </source>
</evidence>
<dbReference type="OMA" id="WRWMWET"/>
<dbReference type="FunFam" id="3.40.50.720:FF:000084">
    <property type="entry name" value="Short-chain dehydrogenase reductase"/>
    <property type="match status" value="1"/>
</dbReference>
<dbReference type="CDD" id="cd05233">
    <property type="entry name" value="SDR_c"/>
    <property type="match status" value="1"/>
</dbReference>
<dbReference type="GO" id="GO:0016491">
    <property type="term" value="F:oxidoreductase activity"/>
    <property type="evidence" value="ECO:0007669"/>
    <property type="project" value="UniProtKB-KW"/>
</dbReference>
<dbReference type="InterPro" id="IPR036291">
    <property type="entry name" value="NAD(P)-bd_dom_sf"/>
</dbReference>
<dbReference type="PROSITE" id="PS00061">
    <property type="entry name" value="ADH_SHORT"/>
    <property type="match status" value="1"/>
</dbReference>
<protein>
    <submittedName>
        <fullName evidence="5">Uncharacterized protein</fullName>
    </submittedName>
</protein>
<evidence type="ECO:0000313" key="5">
    <source>
        <dbReference type="EMBL" id="CAE8602698.1"/>
    </source>
</evidence>
<dbReference type="Gene3D" id="3.40.50.720">
    <property type="entry name" value="NAD(P)-binding Rossmann-like Domain"/>
    <property type="match status" value="1"/>
</dbReference>
<name>A0A813EPU1_POLGL</name>
<evidence type="ECO:0000256" key="2">
    <source>
        <dbReference type="ARBA" id="ARBA00023002"/>
    </source>
</evidence>
<dbReference type="PANTHER" id="PTHR43669">
    <property type="entry name" value="5-KETO-D-GLUCONATE 5-REDUCTASE"/>
    <property type="match status" value="1"/>
</dbReference>
<dbReference type="EMBL" id="CAJNNV010014557">
    <property type="protein sequence ID" value="CAE8602698.1"/>
    <property type="molecule type" value="Genomic_DNA"/>
</dbReference>
<evidence type="ECO:0000313" key="6">
    <source>
        <dbReference type="Proteomes" id="UP000654075"/>
    </source>
</evidence>
<dbReference type="InterPro" id="IPR002347">
    <property type="entry name" value="SDR_fam"/>
</dbReference>
<dbReference type="OrthoDB" id="1393670at2759"/>
<dbReference type="PRINTS" id="PR00081">
    <property type="entry name" value="GDHRDH"/>
</dbReference>
<organism evidence="5 6">
    <name type="scientific">Polarella glacialis</name>
    <name type="common">Dinoflagellate</name>
    <dbReference type="NCBI Taxonomy" id="89957"/>
    <lineage>
        <taxon>Eukaryota</taxon>
        <taxon>Sar</taxon>
        <taxon>Alveolata</taxon>
        <taxon>Dinophyceae</taxon>
        <taxon>Suessiales</taxon>
        <taxon>Suessiaceae</taxon>
        <taxon>Polarella</taxon>
    </lineage>
</organism>
<feature type="chain" id="PRO_5032418173" evidence="4">
    <location>
        <begin position="21"/>
        <end position="276"/>
    </location>
</feature>
<dbReference type="SUPFAM" id="SSF51735">
    <property type="entry name" value="NAD(P)-binding Rossmann-fold domains"/>
    <property type="match status" value="1"/>
</dbReference>
<accession>A0A813EPU1</accession>
<dbReference type="PANTHER" id="PTHR43669:SF3">
    <property type="entry name" value="ALCOHOL DEHYDROGENASE, PUTATIVE (AFU_ORTHOLOGUE AFUA_3G03445)-RELATED"/>
    <property type="match status" value="1"/>
</dbReference>
<dbReference type="Proteomes" id="UP000654075">
    <property type="component" value="Unassembled WGS sequence"/>
</dbReference>
<dbReference type="Pfam" id="PF00106">
    <property type="entry name" value="adh_short"/>
    <property type="match status" value="1"/>
</dbReference>
<dbReference type="PRINTS" id="PR00080">
    <property type="entry name" value="SDRFAMILY"/>
</dbReference>
<dbReference type="InterPro" id="IPR020904">
    <property type="entry name" value="Sc_DH/Rdtase_CS"/>
</dbReference>
<evidence type="ECO:0000256" key="1">
    <source>
        <dbReference type="ARBA" id="ARBA00006484"/>
    </source>
</evidence>
<comment type="caution">
    <text evidence="5">The sequence shown here is derived from an EMBL/GenBank/DDBJ whole genome shotgun (WGS) entry which is preliminary data.</text>
</comment>
<keyword evidence="2" id="KW-0560">Oxidoreductase</keyword>
<evidence type="ECO:0000256" key="4">
    <source>
        <dbReference type="SAM" id="SignalP"/>
    </source>
</evidence>
<keyword evidence="4" id="KW-0732">Signal</keyword>
<proteinExistence type="inferred from homology"/>
<comment type="similarity">
    <text evidence="1 3">Belongs to the short-chain dehydrogenases/reductases (SDR) family.</text>
</comment>
<dbReference type="AlphaFoldDB" id="A0A813EPU1"/>
<sequence length="276" mass="29077">MVGRHLCCVCCLLCCAMASAKHLRIIVTGGTSGIGKVLVQQLAAFGHRVFFTGRNKEALQGLASCEGVRGSSGDVTNEADVERQFSEALEFLGGLDALVANAGCGAGRQNFEDLPAEQFDRVFSTNVRGAFLWTQRALRVMKPQGHGQIVMTSSVAAMRPCPKAAIYAASKAAVQAMVLSLRAELKGSGVKIGSVNPGAVATEWWGDEGRGGWTKEMGPGSALPFWNDMLRPEDVADGIMTLLTQAASSNIESLVLDPADAGGVAPPDVAKRQRVD</sequence>
<reference evidence="5" key="1">
    <citation type="submission" date="2021-02" db="EMBL/GenBank/DDBJ databases">
        <authorList>
            <person name="Dougan E. K."/>
            <person name="Rhodes N."/>
            <person name="Thang M."/>
            <person name="Chan C."/>
        </authorList>
    </citation>
    <scope>NUCLEOTIDE SEQUENCE</scope>
</reference>
<feature type="signal peptide" evidence="4">
    <location>
        <begin position="1"/>
        <end position="20"/>
    </location>
</feature>
<gene>
    <name evidence="5" type="ORF">PGLA1383_LOCUS20936</name>
</gene>